<accession>A0ABD1YPG5</accession>
<proteinExistence type="predicted"/>
<sequence length="74" mass="8164">MRSSHTAIFLVESHLQLLHSPGFPRQEEHPTVALRWLSLALALLICYLRVELSDGYIACLRLAGVGGVLHLGSE</sequence>
<reference evidence="1 2" key="1">
    <citation type="submission" date="2024-09" db="EMBL/GenBank/DDBJ databases">
        <title>Chromosome-scale assembly of Riccia fluitans.</title>
        <authorList>
            <person name="Paukszto L."/>
            <person name="Sawicki J."/>
            <person name="Karawczyk K."/>
            <person name="Piernik-Szablinska J."/>
            <person name="Szczecinska M."/>
            <person name="Mazdziarz M."/>
        </authorList>
    </citation>
    <scope>NUCLEOTIDE SEQUENCE [LARGE SCALE GENOMIC DNA]</scope>
    <source>
        <strain evidence="1">Rf_01</strain>
        <tissue evidence="1">Aerial parts of the thallus</tissue>
    </source>
</reference>
<name>A0ABD1YPG5_9MARC</name>
<organism evidence="1 2">
    <name type="scientific">Riccia fluitans</name>
    <dbReference type="NCBI Taxonomy" id="41844"/>
    <lineage>
        <taxon>Eukaryota</taxon>
        <taxon>Viridiplantae</taxon>
        <taxon>Streptophyta</taxon>
        <taxon>Embryophyta</taxon>
        <taxon>Marchantiophyta</taxon>
        <taxon>Marchantiopsida</taxon>
        <taxon>Marchantiidae</taxon>
        <taxon>Marchantiales</taxon>
        <taxon>Ricciaceae</taxon>
        <taxon>Riccia</taxon>
    </lineage>
</organism>
<dbReference type="EMBL" id="JBHFFA010000004">
    <property type="protein sequence ID" value="KAL2631554.1"/>
    <property type="molecule type" value="Genomic_DNA"/>
</dbReference>
<dbReference type="Proteomes" id="UP001605036">
    <property type="component" value="Unassembled WGS sequence"/>
</dbReference>
<evidence type="ECO:0000313" key="2">
    <source>
        <dbReference type="Proteomes" id="UP001605036"/>
    </source>
</evidence>
<gene>
    <name evidence="1" type="ORF">R1flu_016240</name>
</gene>
<protein>
    <submittedName>
        <fullName evidence="1">Uncharacterized protein</fullName>
    </submittedName>
</protein>
<evidence type="ECO:0000313" key="1">
    <source>
        <dbReference type="EMBL" id="KAL2631554.1"/>
    </source>
</evidence>
<comment type="caution">
    <text evidence="1">The sequence shown here is derived from an EMBL/GenBank/DDBJ whole genome shotgun (WGS) entry which is preliminary data.</text>
</comment>
<keyword evidence="2" id="KW-1185">Reference proteome</keyword>
<dbReference type="AlphaFoldDB" id="A0ABD1YPG5"/>